<dbReference type="Gene3D" id="1.10.10.10">
    <property type="entry name" value="Winged helix-like DNA-binding domain superfamily/Winged helix DNA-binding domain"/>
    <property type="match status" value="3"/>
</dbReference>
<comment type="function">
    <text evidence="5">Modulates RecA activity.</text>
</comment>
<feature type="domain" description="RecX third three-helical" evidence="7">
    <location>
        <begin position="179"/>
        <end position="225"/>
    </location>
</feature>
<dbReference type="EMBL" id="LSFN01000005">
    <property type="protein sequence ID" value="OAB76671.1"/>
    <property type="molecule type" value="Genomic_DNA"/>
</dbReference>
<dbReference type="Pfam" id="PF21982">
    <property type="entry name" value="RecX_HTH1"/>
    <property type="match status" value="1"/>
</dbReference>
<dbReference type="InterPro" id="IPR003783">
    <property type="entry name" value="Regulatory_RecX"/>
</dbReference>
<dbReference type="InterPro" id="IPR053926">
    <property type="entry name" value="RecX_HTH_1st"/>
</dbReference>
<evidence type="ECO:0000256" key="4">
    <source>
        <dbReference type="ARBA" id="ARBA00022490"/>
    </source>
</evidence>
<evidence type="ECO:0000256" key="2">
    <source>
        <dbReference type="ARBA" id="ARBA00009695"/>
    </source>
</evidence>
<gene>
    <name evidence="5" type="primary">recX</name>
    <name evidence="9" type="ORF">PNBC_04530</name>
</gene>
<dbReference type="GO" id="GO:0006282">
    <property type="term" value="P:regulation of DNA repair"/>
    <property type="evidence" value="ECO:0007669"/>
    <property type="project" value="UniProtKB-UniRule"/>
</dbReference>
<reference evidence="9 10" key="1">
    <citation type="submission" date="2016-02" db="EMBL/GenBank/DDBJ databases">
        <title>Paenibacillus sp. LPB0068, isolated from Crassostrea gigas.</title>
        <authorList>
            <person name="Shin S.-K."/>
            <person name="Yi H."/>
        </authorList>
    </citation>
    <scope>NUCLEOTIDE SEQUENCE [LARGE SCALE GENOMIC DNA]</scope>
    <source>
        <strain evidence="9 10">LPB0068</strain>
    </source>
</reference>
<evidence type="ECO:0000259" key="7">
    <source>
        <dbReference type="Pfam" id="PF21981"/>
    </source>
</evidence>
<feature type="domain" description="RecX second three-helical" evidence="6">
    <location>
        <begin position="132"/>
        <end position="173"/>
    </location>
</feature>
<dbReference type="InterPro" id="IPR053924">
    <property type="entry name" value="RecX_HTH_2nd"/>
</dbReference>
<dbReference type="PANTHER" id="PTHR33602:SF1">
    <property type="entry name" value="REGULATORY PROTEIN RECX FAMILY PROTEIN"/>
    <property type="match status" value="1"/>
</dbReference>
<dbReference type="Proteomes" id="UP000077134">
    <property type="component" value="Unassembled WGS sequence"/>
</dbReference>
<proteinExistence type="inferred from homology"/>
<evidence type="ECO:0000256" key="5">
    <source>
        <dbReference type="HAMAP-Rule" id="MF_01114"/>
    </source>
</evidence>
<name>A0A167FL20_9BACL</name>
<dbReference type="AlphaFoldDB" id="A0A167FL20"/>
<dbReference type="Pfam" id="PF02631">
    <property type="entry name" value="RecX_HTH2"/>
    <property type="match status" value="1"/>
</dbReference>
<comment type="subcellular location">
    <subcellularLocation>
        <location evidence="1 5">Cytoplasm</location>
    </subcellularLocation>
</comment>
<dbReference type="KEGG" id="pcx:LPB68_20210"/>
<dbReference type="STRING" id="1763538.LPB68_20210"/>
<dbReference type="InterPro" id="IPR036388">
    <property type="entry name" value="WH-like_DNA-bd_sf"/>
</dbReference>
<protein>
    <recommendedName>
        <fullName evidence="3 5">Regulatory protein RecX</fullName>
    </recommendedName>
</protein>
<sequence length="245" mass="28788">MNEFDNDLDLEENVTSVISQFPTDQELMITGVEREPKQRYRYLISFGPQVLSIHEDIMIKYRMVKGNSFWKHELEDIVLADEKQQGYVVALKYLARKSRTRKEIQIKLQQKETPLEVIEDVLARLTRDGLVNDPLYAQQWAEQRIKSQRKGKAWVKHELRQKGIDKLQITEALDSVSAEDEYHSALVIGRKKWNQTKGELLDKKRKTGSYLMRRGFSGDQVRRVLNQVIQEENLEDNDEAEYGFE</sequence>
<accession>A0A167FL20</accession>
<organism evidence="9 10">
    <name type="scientific">Paenibacillus crassostreae</name>
    <dbReference type="NCBI Taxonomy" id="1763538"/>
    <lineage>
        <taxon>Bacteria</taxon>
        <taxon>Bacillati</taxon>
        <taxon>Bacillota</taxon>
        <taxon>Bacilli</taxon>
        <taxon>Bacillales</taxon>
        <taxon>Paenibacillaceae</taxon>
        <taxon>Paenibacillus</taxon>
    </lineage>
</organism>
<feature type="domain" description="RecX first three-helical" evidence="8">
    <location>
        <begin position="87"/>
        <end position="125"/>
    </location>
</feature>
<evidence type="ECO:0000259" key="8">
    <source>
        <dbReference type="Pfam" id="PF21982"/>
    </source>
</evidence>
<comment type="similarity">
    <text evidence="2 5">Belongs to the RecX family.</text>
</comment>
<evidence type="ECO:0000313" key="10">
    <source>
        <dbReference type="Proteomes" id="UP000077134"/>
    </source>
</evidence>
<dbReference type="OrthoDB" id="5421057at2"/>
<dbReference type="HAMAP" id="MF_01114">
    <property type="entry name" value="RecX"/>
    <property type="match status" value="1"/>
</dbReference>
<dbReference type="PANTHER" id="PTHR33602">
    <property type="entry name" value="REGULATORY PROTEIN RECX FAMILY PROTEIN"/>
    <property type="match status" value="1"/>
</dbReference>
<keyword evidence="4 5" id="KW-0963">Cytoplasm</keyword>
<evidence type="ECO:0000259" key="6">
    <source>
        <dbReference type="Pfam" id="PF02631"/>
    </source>
</evidence>
<dbReference type="GO" id="GO:0005737">
    <property type="term" value="C:cytoplasm"/>
    <property type="evidence" value="ECO:0007669"/>
    <property type="project" value="UniProtKB-SubCell"/>
</dbReference>
<evidence type="ECO:0000313" key="9">
    <source>
        <dbReference type="EMBL" id="OAB76671.1"/>
    </source>
</evidence>
<dbReference type="Pfam" id="PF21981">
    <property type="entry name" value="RecX_HTH3"/>
    <property type="match status" value="1"/>
</dbReference>
<evidence type="ECO:0000256" key="3">
    <source>
        <dbReference type="ARBA" id="ARBA00018111"/>
    </source>
</evidence>
<evidence type="ECO:0000256" key="1">
    <source>
        <dbReference type="ARBA" id="ARBA00004496"/>
    </source>
</evidence>
<dbReference type="InterPro" id="IPR053925">
    <property type="entry name" value="RecX_HTH_3rd"/>
</dbReference>
<keyword evidence="10" id="KW-1185">Reference proteome</keyword>
<dbReference type="RefSeq" id="WP_068655604.1">
    <property type="nucleotide sequence ID" value="NZ_CP017770.1"/>
</dbReference>
<comment type="caution">
    <text evidence="9">The sequence shown here is derived from an EMBL/GenBank/DDBJ whole genome shotgun (WGS) entry which is preliminary data.</text>
</comment>